<dbReference type="PRINTS" id="PR00420">
    <property type="entry name" value="RNGMNOXGNASE"/>
</dbReference>
<organism evidence="5 6">
    <name type="scientific">Rhodococcoides yunnanense</name>
    <dbReference type="NCBI Taxonomy" id="278209"/>
    <lineage>
        <taxon>Bacteria</taxon>
        <taxon>Bacillati</taxon>
        <taxon>Actinomycetota</taxon>
        <taxon>Actinomycetes</taxon>
        <taxon>Mycobacteriales</taxon>
        <taxon>Nocardiaceae</taxon>
        <taxon>Rhodococcoides</taxon>
    </lineage>
</organism>
<comment type="cofactor">
    <cofactor evidence="1">
        <name>FAD</name>
        <dbReference type="ChEBI" id="CHEBI:57692"/>
    </cofactor>
</comment>
<sequence>MNHSDVIVVGAGPAGCMLAGELARAGRTVTVLEKHDAPSPLSRAFGVHACTLEVLDSRGLAEDLLTTGVHASGLKLWNGLSLDLGVLPSQFPYLLVTPQCNVDRRLEEYARASGARILRGVTVTGVEQDADGVVVSGSAADGSAQEWTASYVAGTDGVHSVVRASMGLDFPGKELLRSIMLADVRLTDPPNGLINVDAGKDCFAFVAPFGDGWFRVIAWDGTDDADENAPLDVSRLREVLRRAVGTDYGWTDVRWSSRFSCDERQVRRYRVGRVFLAGDAAHVHSPAGGQGMNTGIQDAMNLGWKLAAVLGGADEKILDTYHDERHPVGKLVLRSSGVTIRMLLLRSMIAQTLRNVVSARMLRNKRAVGKIAGMFSGVGISYVHKRGEHALVGTRAVRIPLAQGTVTDELRAHDFLLIGEKDCPRTDIAHRTDDGPAILVRPDGYIAWAGRSESEEWQKVLDRWTGQPCSNVNECSRIRIDGPPASYA</sequence>
<dbReference type="PANTHER" id="PTHR43004:SF19">
    <property type="entry name" value="BINDING MONOOXYGENASE, PUTATIVE (JCVI)-RELATED"/>
    <property type="match status" value="1"/>
</dbReference>
<feature type="domain" description="FAD-binding" evidence="4">
    <location>
        <begin position="4"/>
        <end position="335"/>
    </location>
</feature>
<dbReference type="Proteomes" id="UP001185755">
    <property type="component" value="Unassembled WGS sequence"/>
</dbReference>
<dbReference type="InterPro" id="IPR036188">
    <property type="entry name" value="FAD/NAD-bd_sf"/>
</dbReference>
<dbReference type="Pfam" id="PF01494">
    <property type="entry name" value="FAD_binding_3"/>
    <property type="match status" value="1"/>
</dbReference>
<dbReference type="RefSeq" id="WP_317563689.1">
    <property type="nucleotide sequence ID" value="NZ_JAWLJX010000001.1"/>
</dbReference>
<evidence type="ECO:0000256" key="2">
    <source>
        <dbReference type="ARBA" id="ARBA00022630"/>
    </source>
</evidence>
<dbReference type="Gene3D" id="3.50.50.60">
    <property type="entry name" value="FAD/NAD(P)-binding domain"/>
    <property type="match status" value="1"/>
</dbReference>
<evidence type="ECO:0000256" key="3">
    <source>
        <dbReference type="ARBA" id="ARBA00022827"/>
    </source>
</evidence>
<evidence type="ECO:0000313" key="6">
    <source>
        <dbReference type="Proteomes" id="UP001185755"/>
    </source>
</evidence>
<name>A0ABU4BA08_9NOCA</name>
<dbReference type="EMBL" id="JAWLJX010000001">
    <property type="protein sequence ID" value="MDV6260994.1"/>
    <property type="molecule type" value="Genomic_DNA"/>
</dbReference>
<protein>
    <submittedName>
        <fullName evidence="5">FAD-dependent oxidoreductase</fullName>
    </submittedName>
</protein>
<evidence type="ECO:0000256" key="1">
    <source>
        <dbReference type="ARBA" id="ARBA00001974"/>
    </source>
</evidence>
<dbReference type="SUPFAM" id="SSF51905">
    <property type="entry name" value="FAD/NAD(P)-binding domain"/>
    <property type="match status" value="1"/>
</dbReference>
<keyword evidence="6" id="KW-1185">Reference proteome</keyword>
<reference evidence="5 6" key="1">
    <citation type="submission" date="2023-10" db="EMBL/GenBank/DDBJ databases">
        <title>Development of a sustainable strategy for remediation of hydrocarbon-contaminated territories based on the waste exchange concept.</title>
        <authorList>
            <person name="Krivoruchko A."/>
        </authorList>
    </citation>
    <scope>NUCLEOTIDE SEQUENCE [LARGE SCALE GENOMIC DNA]</scope>
    <source>
        <strain evidence="5 6">IEGM 1323</strain>
    </source>
</reference>
<evidence type="ECO:0000313" key="5">
    <source>
        <dbReference type="EMBL" id="MDV6260994.1"/>
    </source>
</evidence>
<proteinExistence type="predicted"/>
<dbReference type="InterPro" id="IPR050641">
    <property type="entry name" value="RIFMO-like"/>
</dbReference>
<dbReference type="InterPro" id="IPR002938">
    <property type="entry name" value="FAD-bd"/>
</dbReference>
<gene>
    <name evidence="5" type="ORF">R3P96_06540</name>
</gene>
<evidence type="ECO:0000259" key="4">
    <source>
        <dbReference type="Pfam" id="PF01494"/>
    </source>
</evidence>
<dbReference type="Gene3D" id="3.40.30.120">
    <property type="match status" value="1"/>
</dbReference>
<dbReference type="PANTHER" id="PTHR43004">
    <property type="entry name" value="TRK SYSTEM POTASSIUM UPTAKE PROTEIN"/>
    <property type="match status" value="1"/>
</dbReference>
<dbReference type="Gene3D" id="3.30.70.2450">
    <property type="match status" value="1"/>
</dbReference>
<accession>A0ABU4BA08</accession>
<comment type="caution">
    <text evidence="5">The sequence shown here is derived from an EMBL/GenBank/DDBJ whole genome shotgun (WGS) entry which is preliminary data.</text>
</comment>
<keyword evidence="3" id="KW-0274">FAD</keyword>
<keyword evidence="2" id="KW-0285">Flavoprotein</keyword>
<dbReference type="Pfam" id="PF21274">
    <property type="entry name" value="Rng_hyd_C"/>
    <property type="match status" value="1"/>
</dbReference>